<evidence type="ECO:0000313" key="17">
    <source>
        <dbReference type="Proteomes" id="UP000541444"/>
    </source>
</evidence>
<dbReference type="SUPFAM" id="SSF56112">
    <property type="entry name" value="Protein kinase-like (PK-like)"/>
    <property type="match status" value="1"/>
</dbReference>
<dbReference type="PANTHER" id="PTHR27009">
    <property type="entry name" value="RUST RESISTANCE KINASE LR10-RELATED"/>
    <property type="match status" value="1"/>
</dbReference>
<dbReference type="Pfam" id="PF00069">
    <property type="entry name" value="Pkinase"/>
    <property type="match status" value="1"/>
</dbReference>
<dbReference type="Gene3D" id="1.10.510.10">
    <property type="entry name" value="Transferase(Phosphotransferase) domain 1"/>
    <property type="match status" value="1"/>
</dbReference>
<dbReference type="InterPro" id="IPR011009">
    <property type="entry name" value="Kinase-like_dom_sf"/>
</dbReference>
<keyword evidence="11" id="KW-0472">Membrane</keyword>
<keyword evidence="17" id="KW-1185">Reference proteome</keyword>
<evidence type="ECO:0000256" key="11">
    <source>
        <dbReference type="ARBA" id="ARBA00023136"/>
    </source>
</evidence>
<evidence type="ECO:0000313" key="16">
    <source>
        <dbReference type="EMBL" id="KAF6165235.1"/>
    </source>
</evidence>
<keyword evidence="4" id="KW-0808">Transferase</keyword>
<evidence type="ECO:0000256" key="8">
    <source>
        <dbReference type="ARBA" id="ARBA00022777"/>
    </source>
</evidence>
<protein>
    <recommendedName>
        <fullName evidence="2">non-specific serine/threonine protein kinase</fullName>
        <ecNumber evidence="2">2.7.11.1</ecNumber>
    </recommendedName>
</protein>
<proteinExistence type="predicted"/>
<dbReference type="EMBL" id="JACGCM010000857">
    <property type="protein sequence ID" value="KAF6165235.1"/>
    <property type="molecule type" value="Genomic_DNA"/>
</dbReference>
<evidence type="ECO:0000256" key="7">
    <source>
        <dbReference type="ARBA" id="ARBA00022741"/>
    </source>
</evidence>
<accession>A0A7J7NDJ2</accession>
<evidence type="ECO:0000256" key="12">
    <source>
        <dbReference type="ARBA" id="ARBA00023180"/>
    </source>
</evidence>
<dbReference type="Proteomes" id="UP000541444">
    <property type="component" value="Unassembled WGS sequence"/>
</dbReference>
<dbReference type="PROSITE" id="PS00108">
    <property type="entry name" value="PROTEIN_KINASE_ST"/>
    <property type="match status" value="1"/>
</dbReference>
<evidence type="ECO:0000256" key="14">
    <source>
        <dbReference type="ARBA" id="ARBA00048679"/>
    </source>
</evidence>
<dbReference type="GO" id="GO:0004674">
    <property type="term" value="F:protein serine/threonine kinase activity"/>
    <property type="evidence" value="ECO:0007669"/>
    <property type="project" value="UniProtKB-KW"/>
</dbReference>
<dbReference type="FunFam" id="1.10.510.10:FF:001023">
    <property type="entry name" value="Os07g0541700 protein"/>
    <property type="match status" value="1"/>
</dbReference>
<keyword evidence="10" id="KW-1133">Transmembrane helix</keyword>
<dbReference type="PROSITE" id="PS50011">
    <property type="entry name" value="PROTEIN_KINASE_DOM"/>
    <property type="match status" value="1"/>
</dbReference>
<evidence type="ECO:0000256" key="3">
    <source>
        <dbReference type="ARBA" id="ARBA00022527"/>
    </source>
</evidence>
<sequence length="105" mass="12066">MPNKSLENYIFSKGTINPPLGWEKLLDITIEIAKGIEYLLQGCDQRILHFDIKPHNILLDQNLKQKISNFGLAKLSSKGESIVSINDCCQRDHWLHCTRSVFQEL</sequence>
<evidence type="ECO:0000256" key="9">
    <source>
        <dbReference type="ARBA" id="ARBA00022840"/>
    </source>
</evidence>
<keyword evidence="9" id="KW-0067">ATP-binding</keyword>
<dbReference type="InterPro" id="IPR008271">
    <property type="entry name" value="Ser/Thr_kinase_AS"/>
</dbReference>
<dbReference type="InterPro" id="IPR000719">
    <property type="entry name" value="Prot_kinase_dom"/>
</dbReference>
<comment type="catalytic activity">
    <reaction evidence="14">
        <text>L-seryl-[protein] + ATP = O-phospho-L-seryl-[protein] + ADP + H(+)</text>
        <dbReference type="Rhea" id="RHEA:17989"/>
        <dbReference type="Rhea" id="RHEA-COMP:9863"/>
        <dbReference type="Rhea" id="RHEA-COMP:11604"/>
        <dbReference type="ChEBI" id="CHEBI:15378"/>
        <dbReference type="ChEBI" id="CHEBI:29999"/>
        <dbReference type="ChEBI" id="CHEBI:30616"/>
        <dbReference type="ChEBI" id="CHEBI:83421"/>
        <dbReference type="ChEBI" id="CHEBI:456216"/>
        <dbReference type="EC" id="2.7.11.1"/>
    </reaction>
</comment>
<name>A0A7J7NDJ2_9MAGN</name>
<keyword evidence="7" id="KW-0547">Nucleotide-binding</keyword>
<keyword evidence="5" id="KW-0812">Transmembrane</keyword>
<dbReference type="GO" id="GO:0005524">
    <property type="term" value="F:ATP binding"/>
    <property type="evidence" value="ECO:0007669"/>
    <property type="project" value="UniProtKB-KW"/>
</dbReference>
<keyword evidence="8" id="KW-0418">Kinase</keyword>
<evidence type="ECO:0000256" key="10">
    <source>
        <dbReference type="ARBA" id="ARBA00022989"/>
    </source>
</evidence>
<comment type="caution">
    <text evidence="16">The sequence shown here is derived from an EMBL/GenBank/DDBJ whole genome shotgun (WGS) entry which is preliminary data.</text>
</comment>
<feature type="domain" description="Protein kinase" evidence="15">
    <location>
        <begin position="1"/>
        <end position="105"/>
    </location>
</feature>
<dbReference type="EC" id="2.7.11.1" evidence="2"/>
<gene>
    <name evidence="16" type="ORF">GIB67_030417</name>
</gene>
<organism evidence="16 17">
    <name type="scientific">Kingdonia uniflora</name>
    <dbReference type="NCBI Taxonomy" id="39325"/>
    <lineage>
        <taxon>Eukaryota</taxon>
        <taxon>Viridiplantae</taxon>
        <taxon>Streptophyta</taxon>
        <taxon>Embryophyta</taxon>
        <taxon>Tracheophyta</taxon>
        <taxon>Spermatophyta</taxon>
        <taxon>Magnoliopsida</taxon>
        <taxon>Ranunculales</taxon>
        <taxon>Circaeasteraceae</taxon>
        <taxon>Kingdonia</taxon>
    </lineage>
</organism>
<evidence type="ECO:0000259" key="15">
    <source>
        <dbReference type="PROSITE" id="PS50011"/>
    </source>
</evidence>
<evidence type="ECO:0000256" key="13">
    <source>
        <dbReference type="ARBA" id="ARBA00047899"/>
    </source>
</evidence>
<evidence type="ECO:0000256" key="2">
    <source>
        <dbReference type="ARBA" id="ARBA00012513"/>
    </source>
</evidence>
<evidence type="ECO:0000256" key="6">
    <source>
        <dbReference type="ARBA" id="ARBA00022729"/>
    </source>
</evidence>
<dbReference type="OrthoDB" id="1937343at2759"/>
<dbReference type="InterPro" id="IPR045874">
    <property type="entry name" value="LRK10/LRL21-25-like"/>
</dbReference>
<keyword evidence="12" id="KW-0325">Glycoprotein</keyword>
<comment type="subcellular location">
    <subcellularLocation>
        <location evidence="1">Membrane</location>
        <topology evidence="1">Single-pass type I membrane protein</topology>
    </subcellularLocation>
</comment>
<dbReference type="GO" id="GO:0016020">
    <property type="term" value="C:membrane"/>
    <property type="evidence" value="ECO:0007669"/>
    <property type="project" value="UniProtKB-SubCell"/>
</dbReference>
<keyword evidence="3" id="KW-0723">Serine/threonine-protein kinase</keyword>
<comment type="catalytic activity">
    <reaction evidence="13">
        <text>L-threonyl-[protein] + ATP = O-phospho-L-threonyl-[protein] + ADP + H(+)</text>
        <dbReference type="Rhea" id="RHEA:46608"/>
        <dbReference type="Rhea" id="RHEA-COMP:11060"/>
        <dbReference type="Rhea" id="RHEA-COMP:11605"/>
        <dbReference type="ChEBI" id="CHEBI:15378"/>
        <dbReference type="ChEBI" id="CHEBI:30013"/>
        <dbReference type="ChEBI" id="CHEBI:30616"/>
        <dbReference type="ChEBI" id="CHEBI:61977"/>
        <dbReference type="ChEBI" id="CHEBI:456216"/>
        <dbReference type="EC" id="2.7.11.1"/>
    </reaction>
</comment>
<evidence type="ECO:0000256" key="5">
    <source>
        <dbReference type="ARBA" id="ARBA00022692"/>
    </source>
</evidence>
<evidence type="ECO:0000256" key="1">
    <source>
        <dbReference type="ARBA" id="ARBA00004479"/>
    </source>
</evidence>
<keyword evidence="6" id="KW-0732">Signal</keyword>
<dbReference type="AlphaFoldDB" id="A0A7J7NDJ2"/>
<evidence type="ECO:0000256" key="4">
    <source>
        <dbReference type="ARBA" id="ARBA00022679"/>
    </source>
</evidence>
<reference evidence="16 17" key="1">
    <citation type="journal article" date="2020" name="IScience">
        <title>Genome Sequencing of the Endangered Kingdonia uniflora (Circaeasteraceae, Ranunculales) Reveals Potential Mechanisms of Evolutionary Specialization.</title>
        <authorList>
            <person name="Sun Y."/>
            <person name="Deng T."/>
            <person name="Zhang A."/>
            <person name="Moore M.J."/>
            <person name="Landis J.B."/>
            <person name="Lin N."/>
            <person name="Zhang H."/>
            <person name="Zhang X."/>
            <person name="Huang J."/>
            <person name="Zhang X."/>
            <person name="Sun H."/>
            <person name="Wang H."/>
        </authorList>
    </citation>
    <scope>NUCLEOTIDE SEQUENCE [LARGE SCALE GENOMIC DNA]</scope>
    <source>
        <strain evidence="16">TB1705</strain>
        <tissue evidence="16">Leaf</tissue>
    </source>
</reference>